<evidence type="ECO:0000256" key="1">
    <source>
        <dbReference type="ARBA" id="ARBA00002550"/>
    </source>
</evidence>
<accession>A0AAJ0G5H3</accession>
<comment type="function">
    <text evidence="1">Involved in endocytosis.</text>
</comment>
<dbReference type="PANTHER" id="PTHR23083:SF464">
    <property type="entry name" value="TETRATRICOPEPTIDE REPEAT DOMAIN 7, ISOFORM A"/>
    <property type="match status" value="1"/>
</dbReference>
<feature type="compositionally biased region" description="Basic and acidic residues" evidence="3">
    <location>
        <begin position="755"/>
        <end position="764"/>
    </location>
</feature>
<evidence type="ECO:0000313" key="4">
    <source>
        <dbReference type="EMBL" id="KAK3048938.1"/>
    </source>
</evidence>
<organism evidence="4 5">
    <name type="scientific">Extremus antarcticus</name>
    <dbReference type="NCBI Taxonomy" id="702011"/>
    <lineage>
        <taxon>Eukaryota</taxon>
        <taxon>Fungi</taxon>
        <taxon>Dikarya</taxon>
        <taxon>Ascomycota</taxon>
        <taxon>Pezizomycotina</taxon>
        <taxon>Dothideomycetes</taxon>
        <taxon>Dothideomycetidae</taxon>
        <taxon>Mycosphaerellales</taxon>
        <taxon>Extremaceae</taxon>
        <taxon>Extremus</taxon>
    </lineage>
</organism>
<feature type="region of interest" description="Disordered" evidence="3">
    <location>
        <begin position="831"/>
        <end position="861"/>
    </location>
</feature>
<evidence type="ECO:0000256" key="2">
    <source>
        <dbReference type="ARBA" id="ARBA00038251"/>
    </source>
</evidence>
<dbReference type="AlphaFoldDB" id="A0AAJ0G5H3"/>
<gene>
    <name evidence="4" type="ORF">LTR09_009833</name>
</gene>
<feature type="compositionally biased region" description="Basic and acidic residues" evidence="3">
    <location>
        <begin position="842"/>
        <end position="851"/>
    </location>
</feature>
<feature type="compositionally biased region" description="Pro residues" evidence="3">
    <location>
        <begin position="1012"/>
        <end position="1028"/>
    </location>
</feature>
<feature type="region of interest" description="Disordered" evidence="3">
    <location>
        <begin position="1003"/>
        <end position="1048"/>
    </location>
</feature>
<protein>
    <recommendedName>
        <fullName evidence="6">Filamentation protein</fullName>
    </recommendedName>
</protein>
<reference evidence="4" key="1">
    <citation type="submission" date="2023-04" db="EMBL/GenBank/DDBJ databases">
        <title>Black Yeasts Isolated from many extreme environments.</title>
        <authorList>
            <person name="Coleine C."/>
            <person name="Stajich J.E."/>
            <person name="Selbmann L."/>
        </authorList>
    </citation>
    <scope>NUCLEOTIDE SEQUENCE</scope>
    <source>
        <strain evidence="4">CCFEE 5312</strain>
    </source>
</reference>
<dbReference type="SMART" id="SM00028">
    <property type="entry name" value="TPR"/>
    <property type="match status" value="6"/>
</dbReference>
<dbReference type="EMBL" id="JAWDJX010000044">
    <property type="protein sequence ID" value="KAK3048938.1"/>
    <property type="molecule type" value="Genomic_DNA"/>
</dbReference>
<comment type="similarity">
    <text evidence="2">Belongs to the YPP1 family.</text>
</comment>
<evidence type="ECO:0000256" key="3">
    <source>
        <dbReference type="SAM" id="MobiDB-lite"/>
    </source>
</evidence>
<dbReference type="SUPFAM" id="SSF48452">
    <property type="entry name" value="TPR-like"/>
    <property type="match status" value="1"/>
</dbReference>
<evidence type="ECO:0008006" key="6">
    <source>
        <dbReference type="Google" id="ProtNLM"/>
    </source>
</evidence>
<feature type="compositionally biased region" description="Basic residues" evidence="3">
    <location>
        <begin position="743"/>
        <end position="754"/>
    </location>
</feature>
<dbReference type="InterPro" id="IPR011990">
    <property type="entry name" value="TPR-like_helical_dom_sf"/>
</dbReference>
<dbReference type="Gene3D" id="1.25.40.10">
    <property type="entry name" value="Tetratricopeptide repeat domain"/>
    <property type="match status" value="2"/>
</dbReference>
<feature type="region of interest" description="Disordered" evidence="3">
    <location>
        <begin position="738"/>
        <end position="816"/>
    </location>
</feature>
<name>A0AAJ0G5H3_9PEZI</name>
<proteinExistence type="inferred from homology"/>
<keyword evidence="5" id="KW-1185">Reference proteome</keyword>
<dbReference type="Proteomes" id="UP001271007">
    <property type="component" value="Unassembled WGS sequence"/>
</dbReference>
<dbReference type="InterPro" id="IPR019734">
    <property type="entry name" value="TPR_rpt"/>
</dbReference>
<dbReference type="InterPro" id="IPR051722">
    <property type="entry name" value="Endocytosis_PI4K-reg_protein"/>
</dbReference>
<evidence type="ECO:0000313" key="5">
    <source>
        <dbReference type="Proteomes" id="UP001271007"/>
    </source>
</evidence>
<feature type="region of interest" description="Disordered" evidence="3">
    <location>
        <begin position="656"/>
        <end position="723"/>
    </location>
</feature>
<sequence>MSTLPGGKGARYLAQLDQALCNGRWAEVEELARKTDKHAPELRNFTLAARSEAQIARIPRSAPSTPSASQPELGELVTKLTAATASSVGDGYAVRVCLAHVYLLRSEHSSALEALSSDADNGEHGKDALGWREVCDVKAAFIKAVSVEELGNEDEAQRQYLQAAAKTPGSRSTELRTWTERLLARACIFMNRKTASPTLERLSDALRCFHAWSDFWQRSPPPSTNSGPSPSHLDVPRRHVWKAYYDLLSTILRRGIARPGQRADMKRAETMYESLQESQFPKASQHNSEIEQWVEQVVANWEILAGPLWTDHDLGEGGKESLGRGVLDILYRAATKTFHSTPILRHLFTVHAALGEFDLALHAFNSYVEIVSKGNARAVKTGKREAGFDSDDVAILTAVDAVNVLCRYGDFEQAEKALEVRKTIQSWLQMHEKQVATAAALQPSTFASAHRAIGISQAHWSRLTFETDVRPTLGADALSSLQRAQQYGEVSLETSYALALLLAESRDVSAATDVIRKAIAASQTPEDSEDAENAGDGFRQERKLVPLWHLLALCLTAKDDYEQAGKMCGAAFEQFGDAEALYGDSNNRLSVESEQPSMGSAGGLVDQMDAFEKEGLLQIKMTQVALLELTEGAEAAVGVSHELPALYARLFGNPERLKPATGPPQTATSAVPSKAGGTLRSLAGSIRPGSKRHSQEKTNYKHSSLVSLPEGRTPGQAARGGTANGVPIAITVTNEEGVATEKSHHHKLPFKLRGHHGDWREHGNLKWSRSVESIREEPVSTPEMKPPVPAKDPEKVTTEQNDSRAAAAQPAVDQNLAREDEKPLMEVRHNASPEALPAPAGHSDRPPRQDTRLPTQHPGSAAGRAVRLALAQDRKHKVSLVVEVWLFIAGLYLRADLLDDASGAIQEAHKFVDMFEVESTGENTNARRLFQEGWGSGKSIDHLWADVWAAKGELATAMEQPWLALEAYEESVAYFPDHANGIIGLSNILLDIYEEKLPVEEPHEPFRWSRNPPIPPQPPLISLPPPTMKSPNADAPKQRKHDPTPTEVNRLAARDRAYMLLNTLTRLGGGWDSSEAWFTLARAHELSGQIDKAKKALWWVVELEENKPIRPWGEVGPGSFTL</sequence>
<comment type="caution">
    <text evidence="4">The sequence shown here is derived from an EMBL/GenBank/DDBJ whole genome shotgun (WGS) entry which is preliminary data.</text>
</comment>
<dbReference type="PANTHER" id="PTHR23083">
    <property type="entry name" value="TETRATRICOPEPTIDE REPEAT PROTEIN, TPR"/>
    <property type="match status" value="1"/>
</dbReference>